<protein>
    <submittedName>
        <fullName evidence="1">Uncharacterized protein</fullName>
    </submittedName>
</protein>
<evidence type="ECO:0000313" key="2">
    <source>
        <dbReference type="Proteomes" id="UP000824037"/>
    </source>
</evidence>
<dbReference type="EMBL" id="DXBY01000338">
    <property type="protein sequence ID" value="HIZ38055.1"/>
    <property type="molecule type" value="Genomic_DNA"/>
</dbReference>
<feature type="non-terminal residue" evidence="1">
    <location>
        <position position="1"/>
    </location>
</feature>
<evidence type="ECO:0000313" key="1">
    <source>
        <dbReference type="EMBL" id="HIZ38055.1"/>
    </source>
</evidence>
<comment type="caution">
    <text evidence="1">The sequence shown here is derived from an EMBL/GenBank/DDBJ whole genome shotgun (WGS) entry which is preliminary data.</text>
</comment>
<reference evidence="1" key="2">
    <citation type="submission" date="2021-04" db="EMBL/GenBank/DDBJ databases">
        <authorList>
            <person name="Gilroy R."/>
        </authorList>
    </citation>
    <scope>NUCLEOTIDE SEQUENCE</scope>
    <source>
        <strain evidence="1">ChiGjej4B4-7305</strain>
    </source>
</reference>
<sequence>EPNGALAAMVADRWGVRGWGGDMGVIRSPVPIGRGVRRQRVIGRRYHPSFVPEYLGGLFLQITYRCAQLAASPGLSTLRHRHLPARLGIHAAIADQELEYILESGAEPFTADRKVEA</sequence>
<reference evidence="1" key="1">
    <citation type="journal article" date="2021" name="PeerJ">
        <title>Extensive microbial diversity within the chicken gut microbiome revealed by metagenomics and culture.</title>
        <authorList>
            <person name="Gilroy R."/>
            <person name="Ravi A."/>
            <person name="Getino M."/>
            <person name="Pursley I."/>
            <person name="Horton D.L."/>
            <person name="Alikhan N.F."/>
            <person name="Baker D."/>
            <person name="Gharbi K."/>
            <person name="Hall N."/>
            <person name="Watson M."/>
            <person name="Adriaenssens E.M."/>
            <person name="Foster-Nyarko E."/>
            <person name="Jarju S."/>
            <person name="Secka A."/>
            <person name="Antonio M."/>
            <person name="Oren A."/>
            <person name="Chaudhuri R.R."/>
            <person name="La Ragione R."/>
            <person name="Hildebrand F."/>
            <person name="Pallen M.J."/>
        </authorList>
    </citation>
    <scope>NUCLEOTIDE SEQUENCE</scope>
    <source>
        <strain evidence="1">ChiGjej4B4-7305</strain>
    </source>
</reference>
<gene>
    <name evidence="1" type="ORF">H9815_19950</name>
</gene>
<dbReference type="AlphaFoldDB" id="A0A9D2EIL7"/>
<name>A0A9D2EIL7_9MICO</name>
<proteinExistence type="predicted"/>
<accession>A0A9D2EIL7</accession>
<dbReference type="Proteomes" id="UP000824037">
    <property type="component" value="Unassembled WGS sequence"/>
</dbReference>
<organism evidence="1 2">
    <name type="scientific">Candidatus Ruania gallistercoris</name>
    <dbReference type="NCBI Taxonomy" id="2838746"/>
    <lineage>
        <taxon>Bacteria</taxon>
        <taxon>Bacillati</taxon>
        <taxon>Actinomycetota</taxon>
        <taxon>Actinomycetes</taxon>
        <taxon>Micrococcales</taxon>
        <taxon>Ruaniaceae</taxon>
        <taxon>Ruania</taxon>
    </lineage>
</organism>